<organism evidence="1 2">
    <name type="scientific">Coptis chinensis</name>
    <dbReference type="NCBI Taxonomy" id="261450"/>
    <lineage>
        <taxon>Eukaryota</taxon>
        <taxon>Viridiplantae</taxon>
        <taxon>Streptophyta</taxon>
        <taxon>Embryophyta</taxon>
        <taxon>Tracheophyta</taxon>
        <taxon>Spermatophyta</taxon>
        <taxon>Magnoliopsida</taxon>
        <taxon>Ranunculales</taxon>
        <taxon>Ranunculaceae</taxon>
        <taxon>Coptidoideae</taxon>
        <taxon>Coptis</taxon>
    </lineage>
</organism>
<evidence type="ECO:0000313" key="1">
    <source>
        <dbReference type="EMBL" id="KAF9602205.1"/>
    </source>
</evidence>
<reference evidence="1 2" key="1">
    <citation type="submission" date="2020-10" db="EMBL/GenBank/DDBJ databases">
        <title>The Coptis chinensis genome and diversification of protoberbering-type alkaloids.</title>
        <authorList>
            <person name="Wang B."/>
            <person name="Shu S."/>
            <person name="Song C."/>
            <person name="Liu Y."/>
        </authorList>
    </citation>
    <scope>NUCLEOTIDE SEQUENCE [LARGE SCALE GENOMIC DNA]</scope>
    <source>
        <strain evidence="1">HL-2020</strain>
        <tissue evidence="1">Leaf</tissue>
    </source>
</reference>
<accession>A0A835HMN1</accession>
<gene>
    <name evidence="1" type="ORF">IFM89_025674</name>
</gene>
<evidence type="ECO:0000313" key="2">
    <source>
        <dbReference type="Proteomes" id="UP000631114"/>
    </source>
</evidence>
<dbReference type="Proteomes" id="UP000631114">
    <property type="component" value="Unassembled WGS sequence"/>
</dbReference>
<dbReference type="AlphaFoldDB" id="A0A835HMN1"/>
<name>A0A835HMN1_9MAGN</name>
<protein>
    <submittedName>
        <fullName evidence="1">Uncharacterized protein</fullName>
    </submittedName>
</protein>
<dbReference type="EMBL" id="JADFTS010000006">
    <property type="protein sequence ID" value="KAF9602205.1"/>
    <property type="molecule type" value="Genomic_DNA"/>
</dbReference>
<sequence length="75" mass="8403">MFLTNRESSKIDAESLSKVAFAMLSFSVTLVKGFSGPNRRRIDSFIKNITALKCRYLGKVVDDMVAIIFDSASYM</sequence>
<comment type="caution">
    <text evidence="1">The sequence shown here is derived from an EMBL/GenBank/DDBJ whole genome shotgun (WGS) entry which is preliminary data.</text>
</comment>
<keyword evidence="2" id="KW-1185">Reference proteome</keyword>
<proteinExistence type="predicted"/>